<reference evidence="3 4" key="2">
    <citation type="submission" date="2018-11" db="EMBL/GenBank/DDBJ databases">
        <authorList>
            <consortium name="Pathogen Informatics"/>
        </authorList>
    </citation>
    <scope>NUCLEOTIDE SEQUENCE [LARGE SCALE GENOMIC DNA]</scope>
</reference>
<dbReference type="PANTHER" id="PTHR23349:SF108">
    <property type="entry name" value="BHLH DOMAIN-CONTAINING PROTEIN"/>
    <property type="match status" value="1"/>
</dbReference>
<evidence type="ECO:0000313" key="3">
    <source>
        <dbReference type="EMBL" id="VDN04406.1"/>
    </source>
</evidence>
<reference evidence="5" key="1">
    <citation type="submission" date="2017-02" db="UniProtKB">
        <authorList>
            <consortium name="WormBaseParasite"/>
        </authorList>
    </citation>
    <scope>IDENTIFICATION</scope>
</reference>
<dbReference type="GO" id="GO:0046983">
    <property type="term" value="F:protein dimerization activity"/>
    <property type="evidence" value="ECO:0007669"/>
    <property type="project" value="InterPro"/>
</dbReference>
<dbReference type="InterPro" id="IPR050283">
    <property type="entry name" value="E-box_TF_Regulators"/>
</dbReference>
<dbReference type="STRING" id="103827.A0A0N5D2A4"/>
<dbReference type="SMART" id="SM00353">
    <property type="entry name" value="HLH"/>
    <property type="match status" value="1"/>
</dbReference>
<feature type="domain" description="BHLH" evidence="2">
    <location>
        <begin position="19"/>
        <end position="72"/>
    </location>
</feature>
<dbReference type="InterPro" id="IPR011598">
    <property type="entry name" value="bHLH_dom"/>
</dbReference>
<dbReference type="Pfam" id="PF00010">
    <property type="entry name" value="HLH"/>
    <property type="match status" value="1"/>
</dbReference>
<dbReference type="PROSITE" id="PS50888">
    <property type="entry name" value="BHLH"/>
    <property type="match status" value="1"/>
</dbReference>
<dbReference type="InterPro" id="IPR036638">
    <property type="entry name" value="HLH_DNA-bd_sf"/>
</dbReference>
<dbReference type="AlphaFoldDB" id="A0A0N5D2A4"/>
<evidence type="ECO:0000313" key="4">
    <source>
        <dbReference type="Proteomes" id="UP000276776"/>
    </source>
</evidence>
<organism evidence="5">
    <name type="scientific">Thelazia callipaeda</name>
    <name type="common">Oriental eyeworm</name>
    <name type="synonym">Parasitic nematode</name>
    <dbReference type="NCBI Taxonomy" id="103827"/>
    <lineage>
        <taxon>Eukaryota</taxon>
        <taxon>Metazoa</taxon>
        <taxon>Ecdysozoa</taxon>
        <taxon>Nematoda</taxon>
        <taxon>Chromadorea</taxon>
        <taxon>Rhabditida</taxon>
        <taxon>Spirurina</taxon>
        <taxon>Spiruromorpha</taxon>
        <taxon>Thelazioidea</taxon>
        <taxon>Thelaziidae</taxon>
        <taxon>Thelazia</taxon>
    </lineage>
</organism>
<proteinExistence type="predicted"/>
<evidence type="ECO:0000256" key="1">
    <source>
        <dbReference type="ARBA" id="ARBA00023125"/>
    </source>
</evidence>
<gene>
    <name evidence="3" type="ORF">TCLT_LOCUS6994</name>
</gene>
<dbReference type="GO" id="GO:0000977">
    <property type="term" value="F:RNA polymerase II transcription regulatory region sequence-specific DNA binding"/>
    <property type="evidence" value="ECO:0007669"/>
    <property type="project" value="TreeGrafter"/>
</dbReference>
<dbReference type="PANTHER" id="PTHR23349">
    <property type="entry name" value="BASIC HELIX-LOOP-HELIX TRANSCRIPTION FACTOR, TWIST"/>
    <property type="match status" value="1"/>
</dbReference>
<dbReference type="GO" id="GO:0032502">
    <property type="term" value="P:developmental process"/>
    <property type="evidence" value="ECO:0007669"/>
    <property type="project" value="TreeGrafter"/>
</dbReference>
<dbReference type="EMBL" id="UYYF01004464">
    <property type="protein sequence ID" value="VDN04406.1"/>
    <property type="molecule type" value="Genomic_DNA"/>
</dbReference>
<keyword evidence="1" id="KW-0238">DNA-binding</keyword>
<protein>
    <submittedName>
        <fullName evidence="5">BHLH domain-containing protein</fullName>
    </submittedName>
</protein>
<evidence type="ECO:0000313" key="5">
    <source>
        <dbReference type="WBParaSite" id="TCLT_0000700501-mRNA-1"/>
    </source>
</evidence>
<dbReference type="GO" id="GO:0000981">
    <property type="term" value="F:DNA-binding transcription factor activity, RNA polymerase II-specific"/>
    <property type="evidence" value="ECO:0007669"/>
    <property type="project" value="TreeGrafter"/>
</dbReference>
<dbReference type="WBParaSite" id="TCLT_0000700501-mRNA-1">
    <property type="protein sequence ID" value="TCLT_0000700501-mRNA-1"/>
    <property type="gene ID" value="TCLT_0000700501"/>
</dbReference>
<dbReference type="SUPFAM" id="SSF47459">
    <property type="entry name" value="HLH, helix-loop-helix DNA-binding domain"/>
    <property type="match status" value="1"/>
</dbReference>
<keyword evidence="4" id="KW-1185">Reference proteome</keyword>
<dbReference type="Proteomes" id="UP000276776">
    <property type="component" value="Unassembled WGS sequence"/>
</dbReference>
<dbReference type="Gene3D" id="4.10.280.10">
    <property type="entry name" value="Helix-loop-helix DNA-binding domain"/>
    <property type="match status" value="1"/>
</dbReference>
<sequence>MALDANEDSCMMLKREWQRSPIVVARRNARERDRVYAAFVTLKYHLPAIRSNTKRVSKLKILQAAISYIAALTDLLRTDNVKVKFVDLIIVYDYKFYYS</sequence>
<dbReference type="OrthoDB" id="6241467at2759"/>
<evidence type="ECO:0000259" key="2">
    <source>
        <dbReference type="PROSITE" id="PS50888"/>
    </source>
</evidence>
<accession>A0A0N5D2A4</accession>
<name>A0A0N5D2A4_THECL</name>